<comment type="caution">
    <text evidence="2">The sequence shown here is derived from an EMBL/GenBank/DDBJ whole genome shotgun (WGS) entry which is preliminary data.</text>
</comment>
<dbReference type="SUPFAM" id="SSF74653">
    <property type="entry name" value="TolA/TonB C-terminal domain"/>
    <property type="match status" value="1"/>
</dbReference>
<evidence type="ECO:0000256" key="1">
    <source>
        <dbReference type="SAM" id="MobiDB-lite"/>
    </source>
</evidence>
<feature type="compositionally biased region" description="Low complexity" evidence="1">
    <location>
        <begin position="96"/>
        <end position="106"/>
    </location>
</feature>
<dbReference type="Proteomes" id="UP001230207">
    <property type="component" value="Unassembled WGS sequence"/>
</dbReference>
<feature type="compositionally biased region" description="Basic and acidic residues" evidence="1">
    <location>
        <begin position="49"/>
        <end position="59"/>
    </location>
</feature>
<proteinExistence type="predicted"/>
<dbReference type="InterPro" id="IPR014161">
    <property type="entry name" value="Tol-Pal_TolA"/>
</dbReference>
<sequence>MKTSLVTSAVLHALVLIWALVSLGSPPDFQVADVEAMPVDMVPIEELTKLQQGDKEAPKAEIPSVMPTKRPDTVENAENVGENKIDLKTPPKPDAKPNNVEAAAAPEKAEKTPPTPDPVKEDSKEVTEEKPASEPATEVAALPEPKEEVKPDAKPEEQPAEEKPAENPDAEALPDKVPTPMAKPKVEKPAQTAKTPDRKKEENQKEKKKASSANDSDFNADEVAALLNKTDPANGGAKSGKTQKAFGASKTTGNTLSQNEMDALRGQIQKNWSAFAGIEGLDGMILTVKFELDPQGNIIGDPEVETNGGSATAQRTMAGSVRRAILKSLPFEGLPADKYDSWREMVVNFDPSSMSIQ</sequence>
<evidence type="ECO:0000313" key="3">
    <source>
        <dbReference type="Proteomes" id="UP001230207"/>
    </source>
</evidence>
<evidence type="ECO:0000313" key="2">
    <source>
        <dbReference type="EMBL" id="MDQ0321765.1"/>
    </source>
</evidence>
<feature type="region of interest" description="Disordered" evidence="1">
    <location>
        <begin position="49"/>
        <end position="254"/>
    </location>
</feature>
<feature type="compositionally biased region" description="Basic and acidic residues" evidence="1">
    <location>
        <begin position="144"/>
        <end position="166"/>
    </location>
</feature>
<name>A0ABU0BU31_9HYPH</name>
<gene>
    <name evidence="2" type="ORF">QO002_003903</name>
</gene>
<protein>
    <submittedName>
        <fullName evidence="2">TolA protein</fullName>
    </submittedName>
</protein>
<dbReference type="EMBL" id="JAUSVF010000001">
    <property type="protein sequence ID" value="MDQ0321765.1"/>
    <property type="molecule type" value="Genomic_DNA"/>
</dbReference>
<dbReference type="RefSeq" id="WP_307232622.1">
    <property type="nucleotide sequence ID" value="NZ_JAUSVF010000001.1"/>
</dbReference>
<keyword evidence="3" id="KW-1185">Reference proteome</keyword>
<dbReference type="Gene3D" id="3.30.1150.10">
    <property type="match status" value="1"/>
</dbReference>
<reference evidence="2 3" key="1">
    <citation type="submission" date="2023-07" db="EMBL/GenBank/DDBJ databases">
        <title>Genomic Encyclopedia of Type Strains, Phase IV (KMG-IV): sequencing the most valuable type-strain genomes for metagenomic binning, comparative biology and taxonomic classification.</title>
        <authorList>
            <person name="Goeker M."/>
        </authorList>
    </citation>
    <scope>NUCLEOTIDE SEQUENCE [LARGE SCALE GENOMIC DNA]</scope>
    <source>
        <strain evidence="2 3">DSM 1112</strain>
    </source>
</reference>
<accession>A0ABU0BU31</accession>
<feature type="compositionally biased region" description="Basic and acidic residues" evidence="1">
    <location>
        <begin position="118"/>
        <end position="132"/>
    </location>
</feature>
<organism evidence="2 3">
    <name type="scientific">Pararhizobium capsulatum DSM 1112</name>
    <dbReference type="NCBI Taxonomy" id="1121113"/>
    <lineage>
        <taxon>Bacteria</taxon>
        <taxon>Pseudomonadati</taxon>
        <taxon>Pseudomonadota</taxon>
        <taxon>Alphaproteobacteria</taxon>
        <taxon>Hyphomicrobiales</taxon>
        <taxon>Rhizobiaceae</taxon>
        <taxon>Rhizobium/Agrobacterium group</taxon>
        <taxon>Pararhizobium</taxon>
    </lineage>
</organism>
<dbReference type="NCBIfam" id="TIGR02794">
    <property type="entry name" value="tolA_full"/>
    <property type="match status" value="1"/>
</dbReference>
<feature type="compositionally biased region" description="Basic and acidic residues" evidence="1">
    <location>
        <begin position="81"/>
        <end position="95"/>
    </location>
</feature>
<feature type="compositionally biased region" description="Basic and acidic residues" evidence="1">
    <location>
        <begin position="195"/>
        <end position="205"/>
    </location>
</feature>